<dbReference type="OrthoDB" id="2559672at2"/>
<evidence type="ECO:0000256" key="3">
    <source>
        <dbReference type="ARBA" id="ARBA00023163"/>
    </source>
</evidence>
<dbReference type="InterPro" id="IPR018060">
    <property type="entry name" value="HTH_AraC"/>
</dbReference>
<evidence type="ECO:0000259" key="4">
    <source>
        <dbReference type="PROSITE" id="PS01124"/>
    </source>
</evidence>
<dbReference type="RefSeq" id="WP_152233180.1">
    <property type="nucleotide sequence ID" value="NZ_BAAAOT010000030.1"/>
</dbReference>
<dbReference type="PROSITE" id="PS01124">
    <property type="entry name" value="HTH_ARAC_FAMILY_2"/>
    <property type="match status" value="1"/>
</dbReference>
<dbReference type="InterPro" id="IPR050204">
    <property type="entry name" value="AraC_XylS_family_regulators"/>
</dbReference>
<keyword evidence="3" id="KW-0804">Transcription</keyword>
<organism evidence="5 6">
    <name type="scientific">Georgenia ruanii</name>
    <dbReference type="NCBI Taxonomy" id="348442"/>
    <lineage>
        <taxon>Bacteria</taxon>
        <taxon>Bacillati</taxon>
        <taxon>Actinomycetota</taxon>
        <taxon>Actinomycetes</taxon>
        <taxon>Micrococcales</taxon>
        <taxon>Bogoriellaceae</taxon>
        <taxon>Georgenia</taxon>
    </lineage>
</organism>
<evidence type="ECO:0000313" key="5">
    <source>
        <dbReference type="EMBL" id="MPV90381.1"/>
    </source>
</evidence>
<dbReference type="EMBL" id="WHPD01003664">
    <property type="protein sequence ID" value="MPV90381.1"/>
    <property type="molecule type" value="Genomic_DNA"/>
</dbReference>
<keyword evidence="1" id="KW-0805">Transcription regulation</keyword>
<name>A0A7J9V0G7_9MICO</name>
<accession>A0A7J9V0G7</accession>
<evidence type="ECO:0000256" key="2">
    <source>
        <dbReference type="ARBA" id="ARBA00023125"/>
    </source>
</evidence>
<dbReference type="SMART" id="SM00342">
    <property type="entry name" value="HTH_ARAC"/>
    <property type="match status" value="1"/>
</dbReference>
<gene>
    <name evidence="5" type="ORF">GB882_17035</name>
</gene>
<dbReference type="GO" id="GO:0043565">
    <property type="term" value="F:sequence-specific DNA binding"/>
    <property type="evidence" value="ECO:0007669"/>
    <property type="project" value="InterPro"/>
</dbReference>
<protein>
    <submittedName>
        <fullName evidence="5">Helix-turn-helix domain-containing protein</fullName>
    </submittedName>
</protein>
<comment type="caution">
    <text evidence="5">The sequence shown here is derived from an EMBL/GenBank/DDBJ whole genome shotgun (WGS) entry which is preliminary data.</text>
</comment>
<dbReference type="Pfam" id="PF12833">
    <property type="entry name" value="HTH_18"/>
    <property type="match status" value="1"/>
</dbReference>
<evidence type="ECO:0000313" key="6">
    <source>
        <dbReference type="Proteomes" id="UP000429644"/>
    </source>
</evidence>
<dbReference type="Gene3D" id="1.10.10.60">
    <property type="entry name" value="Homeodomain-like"/>
    <property type="match status" value="1"/>
</dbReference>
<dbReference type="GO" id="GO:0003700">
    <property type="term" value="F:DNA-binding transcription factor activity"/>
    <property type="evidence" value="ECO:0007669"/>
    <property type="project" value="InterPro"/>
</dbReference>
<dbReference type="PANTHER" id="PTHR46796:SF15">
    <property type="entry name" value="BLL1074 PROTEIN"/>
    <property type="match status" value="1"/>
</dbReference>
<feature type="domain" description="HTH araC/xylS-type" evidence="4">
    <location>
        <begin position="174"/>
        <end position="258"/>
    </location>
</feature>
<dbReference type="AlphaFoldDB" id="A0A7J9V0G7"/>
<proteinExistence type="predicted"/>
<sequence length="276" mass="29619">MATFPTHDPPTPLRPFVAAAHGYAVPANPTGLHRGLPSRHLTLVVELLAPLRLSGLGSPVAAHAVAGGLHTRPVLIDASAPQEGLQYALTPLGAEALLGLPASELAGRDLDLADLLPEADRLVARLQETRSWAARFRLLDEALLARLAGREVPAVRPEVAEAWRVIFRRGGQTRIGTVATHVGWGRRHLAEQFRLVTGLTPREAVRIARFEHARGLLLRPGRPGLADVAARAGYADQPHLAREWRALAGCSVGTWLREELPFVQDGAHRTGAGSTS</sequence>
<evidence type="ECO:0000256" key="1">
    <source>
        <dbReference type="ARBA" id="ARBA00023015"/>
    </source>
</evidence>
<keyword evidence="2" id="KW-0238">DNA-binding</keyword>
<keyword evidence="6" id="KW-1185">Reference proteome</keyword>
<dbReference type="Proteomes" id="UP000429644">
    <property type="component" value="Unassembled WGS sequence"/>
</dbReference>
<reference evidence="5 6" key="1">
    <citation type="submission" date="2019-10" db="EMBL/GenBank/DDBJ databases">
        <title>Georgenia wutianyii sp. nov. and Georgenia yuyongxinii sp. nov. isolated from plateau pika (Ochotona curzoniae) in the Qinghai-Tibet plateau of China.</title>
        <authorList>
            <person name="Tian Z."/>
        </authorList>
    </citation>
    <scope>NUCLEOTIDE SEQUENCE [LARGE SCALE GENOMIC DNA]</scope>
    <source>
        <strain evidence="5 6">JCM 15130</strain>
    </source>
</reference>
<dbReference type="PANTHER" id="PTHR46796">
    <property type="entry name" value="HTH-TYPE TRANSCRIPTIONAL ACTIVATOR RHAS-RELATED"/>
    <property type="match status" value="1"/>
</dbReference>